<reference evidence="2" key="1">
    <citation type="submission" date="2019-12" db="EMBL/GenBank/DDBJ databases">
        <title>Complete genome of Terracaulis silvestris 0127_4.</title>
        <authorList>
            <person name="Vieira S."/>
            <person name="Riedel T."/>
            <person name="Sproer C."/>
            <person name="Pascual J."/>
            <person name="Boedeker C."/>
            <person name="Overmann J."/>
        </authorList>
    </citation>
    <scope>NUCLEOTIDE SEQUENCE [LARGE SCALE GENOMIC DNA]</scope>
    <source>
        <strain evidence="2">0127_4</strain>
    </source>
</reference>
<evidence type="ECO:0000313" key="1">
    <source>
        <dbReference type="EMBL" id="QGZ94351.1"/>
    </source>
</evidence>
<sequence length="110" mass="11695">MRLLLLLILIGVGAYFTVPTREAHETAARAFLEARTEEQTAGVEAQLPGMSLDGVVDFLTGMVAGQGRYETYYVASKFTADLPGSAFIECYGAFTFVRCSEAGSDAASGV</sequence>
<dbReference type="Proteomes" id="UP000431269">
    <property type="component" value="Chromosome"/>
</dbReference>
<proteinExistence type="predicted"/>
<dbReference type="EMBL" id="CP047045">
    <property type="protein sequence ID" value="QGZ94351.1"/>
    <property type="molecule type" value="Genomic_DNA"/>
</dbReference>
<dbReference type="RefSeq" id="WP_158765299.1">
    <property type="nucleotide sequence ID" value="NZ_CP047045.1"/>
</dbReference>
<gene>
    <name evidence="1" type="ORF">DSM104635_01169</name>
</gene>
<accession>A0A6I6MK81</accession>
<evidence type="ECO:0000313" key="2">
    <source>
        <dbReference type="Proteomes" id="UP000431269"/>
    </source>
</evidence>
<keyword evidence="2" id="KW-1185">Reference proteome</keyword>
<dbReference type="KEGG" id="tsv:DSM104635_01169"/>
<protein>
    <submittedName>
        <fullName evidence="1">Uncharacterized protein</fullName>
    </submittedName>
</protein>
<organism evidence="1 2">
    <name type="scientific">Terricaulis silvestris</name>
    <dbReference type="NCBI Taxonomy" id="2686094"/>
    <lineage>
        <taxon>Bacteria</taxon>
        <taxon>Pseudomonadati</taxon>
        <taxon>Pseudomonadota</taxon>
        <taxon>Alphaproteobacteria</taxon>
        <taxon>Caulobacterales</taxon>
        <taxon>Caulobacteraceae</taxon>
        <taxon>Terricaulis</taxon>
    </lineage>
</organism>
<name>A0A6I6MK81_9CAUL</name>
<dbReference type="AlphaFoldDB" id="A0A6I6MK81"/>